<evidence type="ECO:0000313" key="1">
    <source>
        <dbReference type="EMBL" id="BAW98347.1"/>
    </source>
</evidence>
<name>A0A1Q2U317_9CAUD</name>
<dbReference type="Proteomes" id="UP000221243">
    <property type="component" value="Segment"/>
</dbReference>
<sequence length="151" mass="17206">MYFIDIRSIVDNLLTFDQLNHSRIEIAPFAQIIVEDVIVLYNSMDATNLYDRIGHLTTTIGNNLAVEPTYISVYEGIKEYTHRAGWDPRIKVQLSDYRGRDHSGEINQLLVVMDLDSTIADCYEPFNPTTSLGEMISDNPTPDQMSNFIQS</sequence>
<dbReference type="RefSeq" id="YP_009599425.1">
    <property type="nucleotide sequence ID" value="NC_041916.1"/>
</dbReference>
<proteinExistence type="predicted"/>
<protein>
    <submittedName>
        <fullName evidence="1">Uncharacterized protein</fullName>
    </submittedName>
</protein>
<evidence type="ECO:0000313" key="2">
    <source>
        <dbReference type="Proteomes" id="UP000221243"/>
    </source>
</evidence>
<dbReference type="OrthoDB" id="23508at10239"/>
<dbReference type="KEGG" id="vg:40075154"/>
<accession>A0A1Q2U317</accession>
<dbReference type="GeneID" id="40075154"/>
<organism evidence="1 2">
    <name type="scientific">Vibrio phage pTD1</name>
    <dbReference type="NCBI Taxonomy" id="1938577"/>
    <lineage>
        <taxon>Viruses</taxon>
        <taxon>Duplodnaviria</taxon>
        <taxon>Heunggongvirae</taxon>
        <taxon>Uroviricota</taxon>
        <taxon>Caudoviricetes</taxon>
        <taxon>Chimalliviridae</taxon>
        <taxon>Gorgonvirinae</taxon>
        <taxon>Tidunavirus</taxon>
        <taxon>Tidunavirus pTD1</taxon>
    </lineage>
</organism>
<dbReference type="EMBL" id="AP017972">
    <property type="protein sequence ID" value="BAW98347.1"/>
    <property type="molecule type" value="Genomic_DNA"/>
</dbReference>
<reference evidence="1 2" key="1">
    <citation type="submission" date="2017-01" db="EMBL/GenBank/DDBJ databases">
        <title>Complete Genome Sequence of Vibrio Parahaemolyticus Bacteriophage pTD1.</title>
        <authorList>
            <person name="Midorikawa Y."/>
            <person name="Sano M."/>
        </authorList>
    </citation>
    <scope>NUCLEOTIDE SEQUENCE [LARGE SCALE GENOMIC DNA]</scope>
    <source>
        <strain evidence="1">PTD1</strain>
    </source>
</reference>
<keyword evidence="2" id="KW-1185">Reference proteome</keyword>